<name>A0A7R8ZW67_9CRUS</name>
<accession>A0A7R8ZW67</accession>
<proteinExistence type="predicted"/>
<dbReference type="GO" id="GO:0003682">
    <property type="term" value="F:chromatin binding"/>
    <property type="evidence" value="ECO:0007669"/>
    <property type="project" value="TreeGrafter"/>
</dbReference>
<organism evidence="1">
    <name type="scientific">Cyprideis torosa</name>
    <dbReference type="NCBI Taxonomy" id="163714"/>
    <lineage>
        <taxon>Eukaryota</taxon>
        <taxon>Metazoa</taxon>
        <taxon>Ecdysozoa</taxon>
        <taxon>Arthropoda</taxon>
        <taxon>Crustacea</taxon>
        <taxon>Oligostraca</taxon>
        <taxon>Ostracoda</taxon>
        <taxon>Podocopa</taxon>
        <taxon>Podocopida</taxon>
        <taxon>Cytherocopina</taxon>
        <taxon>Cytheroidea</taxon>
        <taxon>Cytherideidae</taxon>
        <taxon>Cyprideis</taxon>
    </lineage>
</organism>
<dbReference type="PANTHER" id="PTHR15137">
    <property type="entry name" value="TRANSCRIPTION INITIATION FACTOR TFIID"/>
    <property type="match status" value="1"/>
</dbReference>
<dbReference type="AlphaFoldDB" id="A0A7R8ZW67"/>
<dbReference type="GO" id="GO:0008237">
    <property type="term" value="F:metallopeptidase activity"/>
    <property type="evidence" value="ECO:0007669"/>
    <property type="project" value="InterPro"/>
</dbReference>
<dbReference type="Gene3D" id="1.10.390.10">
    <property type="entry name" value="Neutral Protease Domain 2"/>
    <property type="match status" value="1"/>
</dbReference>
<dbReference type="GO" id="GO:0005669">
    <property type="term" value="C:transcription factor TFIID complex"/>
    <property type="evidence" value="ECO:0007669"/>
    <property type="project" value="InterPro"/>
</dbReference>
<dbReference type="PANTHER" id="PTHR15137:SF9">
    <property type="entry name" value="TRANSCRIPTION INITIATION FACTOR TFIID SUBUNIT 2"/>
    <property type="match status" value="1"/>
</dbReference>
<dbReference type="SUPFAM" id="SSF55486">
    <property type="entry name" value="Metalloproteases ('zincins'), catalytic domain"/>
    <property type="match status" value="1"/>
</dbReference>
<evidence type="ECO:0000313" key="1">
    <source>
        <dbReference type="EMBL" id="CAD7236699.1"/>
    </source>
</evidence>
<dbReference type="Pfam" id="PF01433">
    <property type="entry name" value="Peptidase_M1"/>
    <property type="match status" value="1"/>
</dbReference>
<dbReference type="InterPro" id="IPR037813">
    <property type="entry name" value="TAF2"/>
</dbReference>
<dbReference type="GO" id="GO:0016251">
    <property type="term" value="F:RNA polymerase II general transcription initiation factor activity"/>
    <property type="evidence" value="ECO:0007669"/>
    <property type="project" value="TreeGrafter"/>
</dbReference>
<protein>
    <submittedName>
        <fullName evidence="1">Uncharacterized protein</fullName>
    </submittedName>
</protein>
<gene>
    <name evidence="1" type="ORF">CTOB1V02_LOCUS14514</name>
</gene>
<dbReference type="OrthoDB" id="308861at2759"/>
<dbReference type="InterPro" id="IPR014782">
    <property type="entry name" value="Peptidase_M1_dom"/>
</dbReference>
<dbReference type="GO" id="GO:0008270">
    <property type="term" value="F:zinc ion binding"/>
    <property type="evidence" value="ECO:0007669"/>
    <property type="project" value="InterPro"/>
</dbReference>
<dbReference type="GO" id="GO:0006367">
    <property type="term" value="P:transcription initiation at RNA polymerase II promoter"/>
    <property type="evidence" value="ECO:0007669"/>
    <property type="project" value="TreeGrafter"/>
</dbReference>
<dbReference type="InterPro" id="IPR027268">
    <property type="entry name" value="Peptidase_M4/M1_CTD_sf"/>
</dbReference>
<dbReference type="GO" id="GO:0000976">
    <property type="term" value="F:transcription cis-regulatory region binding"/>
    <property type="evidence" value="ECO:0007669"/>
    <property type="project" value="TreeGrafter"/>
</dbReference>
<sequence>MHEVSHFCLPHLLPLLKHCAQYVHSMFEFYEEILGMPYPYGSYKQVFVDKTLDEDCTTYATLSLLSVNLLHTYVIIDQHYLTRKAMALCVANQYFGCFIAPRSWKDTWLTAGIAQYLQGVFCKKTFGNNEYRKDIQSVRTRP</sequence>
<dbReference type="EMBL" id="OB681159">
    <property type="protein sequence ID" value="CAD7236699.1"/>
    <property type="molecule type" value="Genomic_DNA"/>
</dbReference>
<reference evidence="1" key="1">
    <citation type="submission" date="2020-11" db="EMBL/GenBank/DDBJ databases">
        <authorList>
            <person name="Tran Van P."/>
        </authorList>
    </citation>
    <scope>NUCLEOTIDE SEQUENCE</scope>
</reference>